<keyword evidence="6" id="KW-0732">Signal</keyword>
<proteinExistence type="predicted"/>
<feature type="binding site" description="axial binding residue" evidence="5">
    <location>
        <position position="187"/>
    </location>
    <ligand>
        <name>heme c</name>
        <dbReference type="ChEBI" id="CHEBI:61717"/>
        <label>2</label>
    </ligand>
    <ligandPart>
        <name>Fe</name>
        <dbReference type="ChEBI" id="CHEBI:18248"/>
    </ligandPart>
</feature>
<gene>
    <name evidence="8" type="ORF">SAMN05216580_0559</name>
</gene>
<dbReference type="GO" id="GO:0005506">
    <property type="term" value="F:iron ion binding"/>
    <property type="evidence" value="ECO:0007669"/>
    <property type="project" value="InterPro"/>
</dbReference>
<evidence type="ECO:0000256" key="2">
    <source>
        <dbReference type="ARBA" id="ARBA00022723"/>
    </source>
</evidence>
<evidence type="ECO:0000256" key="6">
    <source>
        <dbReference type="SAM" id="SignalP"/>
    </source>
</evidence>
<accession>A0A1H2EF59</accession>
<feature type="binding site" description="covalent" evidence="4">
    <location>
        <position position="41"/>
    </location>
    <ligand>
        <name>heme c</name>
        <dbReference type="ChEBI" id="CHEBI:61717"/>
        <label>1</label>
    </ligand>
</feature>
<feature type="binding site" description="axial binding residue" evidence="5">
    <location>
        <position position="85"/>
    </location>
    <ligand>
        <name>heme c</name>
        <dbReference type="ChEBI" id="CHEBI:61717"/>
        <label>1</label>
    </ligand>
    <ligandPart>
        <name>Fe</name>
        <dbReference type="ChEBI" id="CHEBI:18248"/>
    </ligandPart>
</feature>
<evidence type="ECO:0000256" key="3">
    <source>
        <dbReference type="ARBA" id="ARBA00023004"/>
    </source>
</evidence>
<keyword evidence="3 5" id="KW-0408">Iron</keyword>
<feature type="chain" id="PRO_5009272957" evidence="6">
    <location>
        <begin position="23"/>
        <end position="216"/>
    </location>
</feature>
<dbReference type="AlphaFoldDB" id="A0A1H2EF59"/>
<dbReference type="PROSITE" id="PS51007">
    <property type="entry name" value="CYTC"/>
    <property type="match status" value="2"/>
</dbReference>
<evidence type="ECO:0000256" key="5">
    <source>
        <dbReference type="PIRSR" id="PIRSR000005-2"/>
    </source>
</evidence>
<feature type="binding site" description="covalent" evidence="4">
    <location>
        <position position="141"/>
    </location>
    <ligand>
        <name>heme c</name>
        <dbReference type="ChEBI" id="CHEBI:61717"/>
        <label>2</label>
    </ligand>
</feature>
<evidence type="ECO:0000313" key="8">
    <source>
        <dbReference type="EMBL" id="SDT93775.1"/>
    </source>
</evidence>
<comment type="PTM">
    <text evidence="4">Binds 2 heme c groups covalently per subunit.</text>
</comment>
<dbReference type="RefSeq" id="WP_090211948.1">
    <property type="nucleotide sequence ID" value="NZ_LT629780.1"/>
</dbReference>
<dbReference type="STRING" id="1245526.SAMN05216580_0559"/>
<dbReference type="PANTHER" id="PTHR33751:SF11">
    <property type="entry name" value="BLL4483 PROTEIN"/>
    <property type="match status" value="1"/>
</dbReference>
<dbReference type="InterPro" id="IPR036909">
    <property type="entry name" value="Cyt_c-like_dom_sf"/>
</dbReference>
<dbReference type="Pfam" id="PF00034">
    <property type="entry name" value="Cytochrom_C"/>
    <property type="match status" value="2"/>
</dbReference>
<evidence type="ECO:0000259" key="7">
    <source>
        <dbReference type="PROSITE" id="PS51007"/>
    </source>
</evidence>
<feature type="domain" description="Cytochrome c" evidence="7">
    <location>
        <begin position="120"/>
        <end position="210"/>
    </location>
</feature>
<protein>
    <submittedName>
        <fullName evidence="8">Cytochrome c553</fullName>
    </submittedName>
</protein>
<keyword evidence="9" id="KW-1185">Reference proteome</keyword>
<feature type="binding site" description="covalent" evidence="4">
    <location>
        <position position="44"/>
    </location>
    <ligand>
        <name>heme c</name>
        <dbReference type="ChEBI" id="CHEBI:61717"/>
        <label>1</label>
    </ligand>
</feature>
<evidence type="ECO:0000256" key="1">
    <source>
        <dbReference type="ARBA" id="ARBA00022617"/>
    </source>
</evidence>
<reference evidence="9" key="1">
    <citation type="submission" date="2016-10" db="EMBL/GenBank/DDBJ databases">
        <authorList>
            <person name="Varghese N."/>
            <person name="Submissions S."/>
        </authorList>
    </citation>
    <scope>NUCLEOTIDE SEQUENCE [LARGE SCALE GENOMIC DNA]</scope>
    <source>
        <strain evidence="9">CCTCC 2012022</strain>
    </source>
</reference>
<feature type="domain" description="Cytochrome c" evidence="7">
    <location>
        <begin position="20"/>
        <end position="108"/>
    </location>
</feature>
<dbReference type="Gene3D" id="1.10.760.10">
    <property type="entry name" value="Cytochrome c-like domain"/>
    <property type="match status" value="2"/>
</dbReference>
<dbReference type="PIRSF" id="PIRSF000005">
    <property type="entry name" value="Cytochrome_c4"/>
    <property type="match status" value="1"/>
</dbReference>
<dbReference type="Proteomes" id="UP000243063">
    <property type="component" value="Chromosome I"/>
</dbReference>
<feature type="signal peptide" evidence="6">
    <location>
        <begin position="1"/>
        <end position="22"/>
    </location>
</feature>
<feature type="binding site" description="axial binding residue" evidence="5">
    <location>
        <position position="145"/>
    </location>
    <ligand>
        <name>heme c</name>
        <dbReference type="ChEBI" id="CHEBI:61717"/>
        <label>2</label>
    </ligand>
    <ligandPart>
        <name>Fe</name>
        <dbReference type="ChEBI" id="CHEBI:18248"/>
    </ligandPart>
</feature>
<feature type="binding site" description="covalent" evidence="4">
    <location>
        <position position="144"/>
    </location>
    <ligand>
        <name>heme c</name>
        <dbReference type="ChEBI" id="CHEBI:61717"/>
        <label>2</label>
    </ligand>
</feature>
<dbReference type="EMBL" id="LT629780">
    <property type="protein sequence ID" value="SDT93775.1"/>
    <property type="molecule type" value="Genomic_DNA"/>
</dbReference>
<dbReference type="InterPro" id="IPR024167">
    <property type="entry name" value="Cytochrome_c4-like"/>
</dbReference>
<keyword evidence="2 5" id="KW-0479">Metal-binding</keyword>
<dbReference type="GO" id="GO:0020037">
    <property type="term" value="F:heme binding"/>
    <property type="evidence" value="ECO:0007669"/>
    <property type="project" value="InterPro"/>
</dbReference>
<keyword evidence="1 4" id="KW-0349">Heme</keyword>
<feature type="binding site" description="axial binding residue" evidence="5">
    <location>
        <position position="45"/>
    </location>
    <ligand>
        <name>heme c</name>
        <dbReference type="ChEBI" id="CHEBI:61717"/>
        <label>1</label>
    </ligand>
    <ligandPart>
        <name>Fe</name>
        <dbReference type="ChEBI" id="CHEBI:18248"/>
    </ligandPart>
</feature>
<name>A0A1H2EF59_9GAMM</name>
<dbReference type="GO" id="GO:0042597">
    <property type="term" value="C:periplasmic space"/>
    <property type="evidence" value="ECO:0007669"/>
    <property type="project" value="InterPro"/>
</dbReference>
<dbReference type="GO" id="GO:0009055">
    <property type="term" value="F:electron transfer activity"/>
    <property type="evidence" value="ECO:0007669"/>
    <property type="project" value="InterPro"/>
</dbReference>
<evidence type="ECO:0000313" key="9">
    <source>
        <dbReference type="Proteomes" id="UP000243063"/>
    </source>
</evidence>
<evidence type="ECO:0000256" key="4">
    <source>
        <dbReference type="PIRSR" id="PIRSR000005-1"/>
    </source>
</evidence>
<dbReference type="SUPFAM" id="SSF46626">
    <property type="entry name" value="Cytochrome c"/>
    <property type="match status" value="2"/>
</dbReference>
<organism evidence="8 9">
    <name type="scientific">Geopseudomonas guangdongensis</name>
    <dbReference type="NCBI Taxonomy" id="1245526"/>
    <lineage>
        <taxon>Bacteria</taxon>
        <taxon>Pseudomonadati</taxon>
        <taxon>Pseudomonadota</taxon>
        <taxon>Gammaproteobacteria</taxon>
        <taxon>Pseudomonadales</taxon>
        <taxon>Pseudomonadaceae</taxon>
        <taxon>Geopseudomonas</taxon>
    </lineage>
</organism>
<dbReference type="InterPro" id="IPR050597">
    <property type="entry name" value="Cytochrome_c_Oxidase_Subunit"/>
</dbReference>
<dbReference type="PANTHER" id="PTHR33751">
    <property type="entry name" value="CBB3-TYPE CYTOCHROME C OXIDASE SUBUNIT FIXP"/>
    <property type="match status" value="1"/>
</dbReference>
<sequence length="216" mass="22053">MNRSRLPLAGLCGLLLALQAQAADGLKIHTQGAANPAAMACASCHGADGMGMAAAGFPRLAGLSAEYLAKQLADFRSGSRANPIMQPIAAALSADESAAVSQALAALPAPEYPRILRSAPAESRGAELALRGAWERNVPECVSCHGPGGVGVGDAFPPLAGQSAQYLGAQLNAWRQGTRKNDPNDLMGHVARALSDDEVKAVSDYFAGLAPQGGAR</sequence>
<dbReference type="InterPro" id="IPR009056">
    <property type="entry name" value="Cyt_c-like_dom"/>
</dbReference>
<dbReference type="OrthoDB" id="9773456at2"/>